<dbReference type="Proteomes" id="UP000316921">
    <property type="component" value="Chromosome"/>
</dbReference>
<proteinExistence type="predicted"/>
<dbReference type="Gene3D" id="3.40.50.300">
    <property type="entry name" value="P-loop containing nucleotide triphosphate hydrolases"/>
    <property type="match status" value="1"/>
</dbReference>
<dbReference type="GO" id="GO:0016301">
    <property type="term" value="F:kinase activity"/>
    <property type="evidence" value="ECO:0007669"/>
    <property type="project" value="UniProtKB-KW"/>
</dbReference>
<dbReference type="EMBL" id="CP036287">
    <property type="protein sequence ID" value="QDU65653.1"/>
    <property type="molecule type" value="Genomic_DNA"/>
</dbReference>
<evidence type="ECO:0000259" key="1">
    <source>
        <dbReference type="Pfam" id="PF02223"/>
    </source>
</evidence>
<keyword evidence="2" id="KW-0808">Transferase</keyword>
<dbReference type="RefSeq" id="WP_419192086.1">
    <property type="nucleotide sequence ID" value="NZ_CP036287.1"/>
</dbReference>
<dbReference type="InterPro" id="IPR039430">
    <property type="entry name" value="Thymidylate_kin-like_dom"/>
</dbReference>
<protein>
    <submittedName>
        <fullName evidence="2">Thymidylate kinase</fullName>
    </submittedName>
</protein>
<dbReference type="SUPFAM" id="SSF52540">
    <property type="entry name" value="P-loop containing nucleoside triphosphate hydrolases"/>
    <property type="match status" value="1"/>
</dbReference>
<dbReference type="AlphaFoldDB" id="A0A518BFG6"/>
<feature type="domain" description="Thymidylate kinase-like" evidence="1">
    <location>
        <begin position="224"/>
        <end position="400"/>
    </location>
</feature>
<dbReference type="Pfam" id="PF02223">
    <property type="entry name" value="Thymidylate_kin"/>
    <property type="match status" value="1"/>
</dbReference>
<keyword evidence="3" id="KW-1185">Reference proteome</keyword>
<evidence type="ECO:0000313" key="2">
    <source>
        <dbReference type="EMBL" id="QDU65653.1"/>
    </source>
</evidence>
<dbReference type="InterPro" id="IPR027417">
    <property type="entry name" value="P-loop_NTPase"/>
</dbReference>
<organism evidence="2 3">
    <name type="scientific">Engelhardtia mirabilis</name>
    <dbReference type="NCBI Taxonomy" id="2528011"/>
    <lineage>
        <taxon>Bacteria</taxon>
        <taxon>Pseudomonadati</taxon>
        <taxon>Planctomycetota</taxon>
        <taxon>Planctomycetia</taxon>
        <taxon>Planctomycetia incertae sedis</taxon>
        <taxon>Engelhardtia</taxon>
    </lineage>
</organism>
<dbReference type="KEGG" id="pbap:Pla133_07180"/>
<sequence length="416" mass="45221">MSAPLFVVPPTGPLGWLWPQLVELEGPAPAGALDLRREPLDVRQLVQRAREVGAGGIELADSPRAACLRGLCLRAQLETDGPRLTVELVESPHRPYEQVVLEHGRPIDAGPAGFVELDGALVAAVRADAGAPPERRWYTARRASKVPSSWWGLLPAGELDAKAREAWHRLLAARAPSARLAALAQENLALAGIDVYAESLEREVGAIDPAPDAHTGALVIAVCGVDGAGKSSHLDAIEARLSARGLRVARLKIYRHGVFHRTVTDLNRACVGERDLHRWPLQRVAKLHDSLEYLEQAVRPAMADADVLLFDRYLPTHEALASARYGWDPWCTEALSGYPPADLTLFLDLPTRVALERLGARAARTVDENPLLMGLFAQALRERAAVEGWVTADSRQPFELNRDLLGAAVDKAVDGR</sequence>
<keyword evidence="2" id="KW-0418">Kinase</keyword>
<reference evidence="2 3" key="1">
    <citation type="submission" date="2019-02" db="EMBL/GenBank/DDBJ databases">
        <title>Deep-cultivation of Planctomycetes and their phenomic and genomic characterization uncovers novel biology.</title>
        <authorList>
            <person name="Wiegand S."/>
            <person name="Jogler M."/>
            <person name="Boedeker C."/>
            <person name="Pinto D."/>
            <person name="Vollmers J."/>
            <person name="Rivas-Marin E."/>
            <person name="Kohn T."/>
            <person name="Peeters S.H."/>
            <person name="Heuer A."/>
            <person name="Rast P."/>
            <person name="Oberbeckmann S."/>
            <person name="Bunk B."/>
            <person name="Jeske O."/>
            <person name="Meyerdierks A."/>
            <person name="Storesund J.E."/>
            <person name="Kallscheuer N."/>
            <person name="Luecker S."/>
            <person name="Lage O.M."/>
            <person name="Pohl T."/>
            <person name="Merkel B.J."/>
            <person name="Hornburger P."/>
            <person name="Mueller R.-W."/>
            <person name="Bruemmer F."/>
            <person name="Labrenz M."/>
            <person name="Spormann A.M."/>
            <person name="Op den Camp H."/>
            <person name="Overmann J."/>
            <person name="Amann R."/>
            <person name="Jetten M.S.M."/>
            <person name="Mascher T."/>
            <person name="Medema M.H."/>
            <person name="Devos D.P."/>
            <person name="Kaster A.-K."/>
            <person name="Ovreas L."/>
            <person name="Rohde M."/>
            <person name="Galperin M.Y."/>
            <person name="Jogler C."/>
        </authorList>
    </citation>
    <scope>NUCLEOTIDE SEQUENCE [LARGE SCALE GENOMIC DNA]</scope>
    <source>
        <strain evidence="2 3">Pla133</strain>
    </source>
</reference>
<evidence type="ECO:0000313" key="3">
    <source>
        <dbReference type="Proteomes" id="UP000316921"/>
    </source>
</evidence>
<accession>A0A518BFG6</accession>
<gene>
    <name evidence="2" type="ORF">Pla133_07180</name>
</gene>
<name>A0A518BFG6_9BACT</name>